<dbReference type="Proteomes" id="UP001304895">
    <property type="component" value="Unassembled WGS sequence"/>
</dbReference>
<dbReference type="GO" id="GO:0005634">
    <property type="term" value="C:nucleus"/>
    <property type="evidence" value="ECO:0007669"/>
    <property type="project" value="TreeGrafter"/>
</dbReference>
<name>A0AAN6UN34_9PEZI</name>
<dbReference type="GO" id="GO:0000307">
    <property type="term" value="C:cyclin-dependent protein kinase holoenzyme complex"/>
    <property type="evidence" value="ECO:0007669"/>
    <property type="project" value="TreeGrafter"/>
</dbReference>
<feature type="compositionally biased region" description="Polar residues" evidence="1">
    <location>
        <begin position="121"/>
        <end position="151"/>
    </location>
</feature>
<gene>
    <name evidence="2" type="ORF">BT67DRAFT_356221</name>
</gene>
<feature type="compositionally biased region" description="Low complexity" evidence="1">
    <location>
        <begin position="50"/>
        <end position="59"/>
    </location>
</feature>
<proteinExistence type="predicted"/>
<dbReference type="AlphaFoldDB" id="A0AAN6UN34"/>
<organism evidence="2 3">
    <name type="scientific">Trichocladium antarcticum</name>
    <dbReference type="NCBI Taxonomy" id="1450529"/>
    <lineage>
        <taxon>Eukaryota</taxon>
        <taxon>Fungi</taxon>
        <taxon>Dikarya</taxon>
        <taxon>Ascomycota</taxon>
        <taxon>Pezizomycotina</taxon>
        <taxon>Sordariomycetes</taxon>
        <taxon>Sordariomycetidae</taxon>
        <taxon>Sordariales</taxon>
        <taxon>Chaetomiaceae</taxon>
        <taxon>Trichocladium</taxon>
    </lineage>
</organism>
<dbReference type="GO" id="GO:0016538">
    <property type="term" value="F:cyclin-dependent protein serine/threonine kinase regulator activity"/>
    <property type="evidence" value="ECO:0007669"/>
    <property type="project" value="TreeGrafter"/>
</dbReference>
<reference evidence="2" key="2">
    <citation type="submission" date="2023-05" db="EMBL/GenBank/DDBJ databases">
        <authorList>
            <consortium name="Lawrence Berkeley National Laboratory"/>
            <person name="Steindorff A."/>
            <person name="Hensen N."/>
            <person name="Bonometti L."/>
            <person name="Westerberg I."/>
            <person name="Brannstrom I.O."/>
            <person name="Guillou S."/>
            <person name="Cros-Aarteil S."/>
            <person name="Calhoun S."/>
            <person name="Haridas S."/>
            <person name="Kuo A."/>
            <person name="Mondo S."/>
            <person name="Pangilinan J."/>
            <person name="Riley R."/>
            <person name="Labutti K."/>
            <person name="Andreopoulos B."/>
            <person name="Lipzen A."/>
            <person name="Chen C."/>
            <person name="Yanf M."/>
            <person name="Daum C."/>
            <person name="Ng V."/>
            <person name="Clum A."/>
            <person name="Ohm R."/>
            <person name="Martin F."/>
            <person name="Silar P."/>
            <person name="Natvig D."/>
            <person name="Lalanne C."/>
            <person name="Gautier V."/>
            <person name="Ament-Velasquez S.L."/>
            <person name="Kruys A."/>
            <person name="Hutchinson M.I."/>
            <person name="Powell A.J."/>
            <person name="Barry K."/>
            <person name="Miller A.N."/>
            <person name="Grigoriev I.V."/>
            <person name="Debuchy R."/>
            <person name="Gladieux P."/>
            <person name="Thoren M.H."/>
            <person name="Johannesson H."/>
        </authorList>
    </citation>
    <scope>NUCLEOTIDE SEQUENCE</scope>
    <source>
        <strain evidence="2">CBS 123565</strain>
    </source>
</reference>
<dbReference type="Gene3D" id="1.10.472.10">
    <property type="entry name" value="Cyclin-like"/>
    <property type="match status" value="1"/>
</dbReference>
<evidence type="ECO:0000313" key="2">
    <source>
        <dbReference type="EMBL" id="KAK4135600.1"/>
    </source>
</evidence>
<dbReference type="SUPFAM" id="SSF47954">
    <property type="entry name" value="Cyclin-like"/>
    <property type="match status" value="1"/>
</dbReference>
<feature type="region of interest" description="Disordered" evidence="1">
    <location>
        <begin position="1"/>
        <end position="66"/>
    </location>
</feature>
<keyword evidence="3" id="KW-1185">Reference proteome</keyword>
<dbReference type="EMBL" id="MU853405">
    <property type="protein sequence ID" value="KAK4135600.1"/>
    <property type="molecule type" value="Genomic_DNA"/>
</dbReference>
<sequence>MLARSPVPTPSTNPSPRSSFLNVHYAPAPSSRQSSPRVPAVAKSCRLSNSSPAAPRASPVVPPPKRYVAVDAATQYSPMEQMDYATGAVLPRVPQPDIESNALQPGSQTEEMAVPDERTATAAQPSTRPLQQASTSLTHPVESPSQSNISSPFKRRNSQGPGNSSSAAPTDASQNPSTMSKRARPETAPPKFLPLRYELCLAEDIVVLIAHMLGELIETNDTLALKSGHLTRFHSRTAPGISVLDYLHRLAKHATLTPPLLLSMVYYIDRLCALYPDFTINTLTVHRFLITAATVAAKGLSDAFWNNSTYARVGGVKVAELKMLELEFLRRVDWKIVPNPEVLVAYYKGLVERCPGYALDAEEIEDVDVDDSDVVDDDDQLDDD</sequence>
<reference evidence="2" key="1">
    <citation type="journal article" date="2023" name="Mol. Phylogenet. Evol.">
        <title>Genome-scale phylogeny and comparative genomics of the fungal order Sordariales.</title>
        <authorList>
            <person name="Hensen N."/>
            <person name="Bonometti L."/>
            <person name="Westerberg I."/>
            <person name="Brannstrom I.O."/>
            <person name="Guillou S."/>
            <person name="Cros-Aarteil S."/>
            <person name="Calhoun S."/>
            <person name="Haridas S."/>
            <person name="Kuo A."/>
            <person name="Mondo S."/>
            <person name="Pangilinan J."/>
            <person name="Riley R."/>
            <person name="LaButti K."/>
            <person name="Andreopoulos B."/>
            <person name="Lipzen A."/>
            <person name="Chen C."/>
            <person name="Yan M."/>
            <person name="Daum C."/>
            <person name="Ng V."/>
            <person name="Clum A."/>
            <person name="Steindorff A."/>
            <person name="Ohm R.A."/>
            <person name="Martin F."/>
            <person name="Silar P."/>
            <person name="Natvig D.O."/>
            <person name="Lalanne C."/>
            <person name="Gautier V."/>
            <person name="Ament-Velasquez S.L."/>
            <person name="Kruys A."/>
            <person name="Hutchinson M.I."/>
            <person name="Powell A.J."/>
            <person name="Barry K."/>
            <person name="Miller A.N."/>
            <person name="Grigoriev I.V."/>
            <person name="Debuchy R."/>
            <person name="Gladieux P."/>
            <person name="Hiltunen Thoren M."/>
            <person name="Johannesson H."/>
        </authorList>
    </citation>
    <scope>NUCLEOTIDE SEQUENCE</scope>
    <source>
        <strain evidence="2">CBS 123565</strain>
    </source>
</reference>
<evidence type="ECO:0000313" key="3">
    <source>
        <dbReference type="Proteomes" id="UP001304895"/>
    </source>
</evidence>
<evidence type="ECO:0000256" key="1">
    <source>
        <dbReference type="SAM" id="MobiDB-lite"/>
    </source>
</evidence>
<dbReference type="Pfam" id="PF08613">
    <property type="entry name" value="Cyclin"/>
    <property type="match status" value="1"/>
</dbReference>
<dbReference type="CDD" id="cd20558">
    <property type="entry name" value="CYCLIN_ScPCL7-like"/>
    <property type="match status" value="1"/>
</dbReference>
<dbReference type="PANTHER" id="PTHR15615:SF117">
    <property type="entry name" value="PHO85 CYCLIN PHO80"/>
    <property type="match status" value="1"/>
</dbReference>
<feature type="compositionally biased region" description="Polar residues" evidence="1">
    <location>
        <begin position="101"/>
        <end position="110"/>
    </location>
</feature>
<feature type="region of interest" description="Disordered" evidence="1">
    <location>
        <begin position="87"/>
        <end position="188"/>
    </location>
</feature>
<feature type="non-terminal residue" evidence="2">
    <location>
        <position position="384"/>
    </location>
</feature>
<comment type="caution">
    <text evidence="2">The sequence shown here is derived from an EMBL/GenBank/DDBJ whole genome shotgun (WGS) entry which is preliminary data.</text>
</comment>
<accession>A0AAN6UN34</accession>
<protein>
    <submittedName>
        <fullName evidence="2">Cyclin-domain-containing protein</fullName>
    </submittedName>
</protein>
<feature type="compositionally biased region" description="Polar residues" evidence="1">
    <location>
        <begin position="158"/>
        <end position="180"/>
    </location>
</feature>
<dbReference type="InterPro" id="IPR013922">
    <property type="entry name" value="Cyclin_PHO80-like"/>
</dbReference>
<dbReference type="GO" id="GO:0019901">
    <property type="term" value="F:protein kinase binding"/>
    <property type="evidence" value="ECO:0007669"/>
    <property type="project" value="InterPro"/>
</dbReference>
<feature type="compositionally biased region" description="Low complexity" evidence="1">
    <location>
        <begin position="26"/>
        <end position="41"/>
    </location>
</feature>
<dbReference type="PANTHER" id="PTHR15615">
    <property type="match status" value="1"/>
</dbReference>
<dbReference type="InterPro" id="IPR036915">
    <property type="entry name" value="Cyclin-like_sf"/>
</dbReference>